<evidence type="ECO:0000256" key="4">
    <source>
        <dbReference type="ARBA" id="ARBA00022452"/>
    </source>
</evidence>
<dbReference type="GO" id="GO:1990281">
    <property type="term" value="C:efflux pump complex"/>
    <property type="evidence" value="ECO:0007669"/>
    <property type="project" value="TreeGrafter"/>
</dbReference>
<comment type="caution">
    <text evidence="9">The sequence shown here is derived from an EMBL/GenBank/DDBJ whole genome shotgun (WGS) entry which is preliminary data.</text>
</comment>
<dbReference type="PANTHER" id="PTHR30026:SF22">
    <property type="entry name" value="OUTER MEMBRANE EFFLUX PROTEIN"/>
    <property type="match status" value="1"/>
</dbReference>
<dbReference type="Proteomes" id="UP000270261">
    <property type="component" value="Unassembled WGS sequence"/>
</dbReference>
<evidence type="ECO:0000256" key="5">
    <source>
        <dbReference type="ARBA" id="ARBA00022692"/>
    </source>
</evidence>
<dbReference type="InterPro" id="IPR003423">
    <property type="entry name" value="OMP_efflux"/>
</dbReference>
<keyword evidence="4" id="KW-1134">Transmembrane beta strand</keyword>
<keyword evidence="10" id="KW-1185">Reference proteome</keyword>
<evidence type="ECO:0000256" key="3">
    <source>
        <dbReference type="ARBA" id="ARBA00022448"/>
    </source>
</evidence>
<name>A0A426FQS9_9BURK</name>
<proteinExistence type="inferred from homology"/>
<dbReference type="InterPro" id="IPR051906">
    <property type="entry name" value="TolC-like"/>
</dbReference>
<evidence type="ECO:0000313" key="10">
    <source>
        <dbReference type="Proteomes" id="UP000270261"/>
    </source>
</evidence>
<feature type="region of interest" description="Disordered" evidence="8">
    <location>
        <begin position="178"/>
        <end position="202"/>
    </location>
</feature>
<dbReference type="PANTHER" id="PTHR30026">
    <property type="entry name" value="OUTER MEMBRANE PROTEIN TOLC"/>
    <property type="match status" value="1"/>
</dbReference>
<evidence type="ECO:0000256" key="8">
    <source>
        <dbReference type="SAM" id="MobiDB-lite"/>
    </source>
</evidence>
<feature type="region of interest" description="Disordered" evidence="8">
    <location>
        <begin position="512"/>
        <end position="532"/>
    </location>
</feature>
<keyword evidence="6" id="KW-0472">Membrane</keyword>
<reference evidence="9 10" key="1">
    <citation type="submission" date="2018-11" db="EMBL/GenBank/DDBJ databases">
        <title>Genome sequencing of Lautropia sp. KCOM 2505 (= ChDC F240).</title>
        <authorList>
            <person name="Kook J.-K."/>
            <person name="Park S.-N."/>
            <person name="Lim Y.K."/>
        </authorList>
    </citation>
    <scope>NUCLEOTIDE SEQUENCE [LARGE SCALE GENOMIC DNA]</scope>
    <source>
        <strain evidence="9 10">KCOM 2505</strain>
    </source>
</reference>
<evidence type="ECO:0000313" key="9">
    <source>
        <dbReference type="EMBL" id="RRN44991.1"/>
    </source>
</evidence>
<gene>
    <name evidence="9" type="ORF">EHV23_01630</name>
</gene>
<keyword evidence="5" id="KW-0812">Transmembrane</keyword>
<comment type="similarity">
    <text evidence="2">Belongs to the outer membrane factor (OMF) (TC 1.B.17) family.</text>
</comment>
<dbReference type="AlphaFoldDB" id="A0A426FQS9"/>
<feature type="compositionally biased region" description="Basic and acidic residues" evidence="8">
    <location>
        <begin position="185"/>
        <end position="195"/>
    </location>
</feature>
<accession>A0A426FQS9</accession>
<comment type="subcellular location">
    <subcellularLocation>
        <location evidence="1">Cell outer membrane</location>
    </subcellularLocation>
</comment>
<sequence>MRLSACHGPLCVMDAFAPRENPFTRTSQPTSTMTNRHSPRTSRVLSLHPTDAPSVHGHGRAGAAAASNGLPSPGSHDTPRRRRLLPALLALQLAAGGLAGGWQDTARAETLPEAVDIALKLHPAVLGARRNAEAIRHEVTGAANGMNFRFGVIAEPSVAYQRGVGRDKRSGDLGAQAIKPLYDGGRTDNETDRQKARLSSANYSTEASRDDIALRVADAYIEVVKQQDLAVLARDYVAGIEALQARVREIVRIDKGRGYDLLQTNSRLSQAQLTLADREGQLAEAREALTQLVGQPVKGVTAATPPGEPVRSLQEAMDLLNSHPAILARRAEVNAARKAAAVADAWVKPTVNLRARVTSPRNFDGKREWFGGYDLGLVTDWSPFDGGVGAATAAAANAQVLTAEEAVSNTRRTLQTEVARHWTQIQSRVGRVSTREELVESTRKVREAYWEQFQIGKRSIIDLLNAENEIYAARLGAATEQAELTQARYRLLGATGQLLPRLGIAPLPPVTSEQEMAERQQRNGIPALPDLN</sequence>
<keyword evidence="7" id="KW-0998">Cell outer membrane</keyword>
<dbReference type="GO" id="GO:0015288">
    <property type="term" value="F:porin activity"/>
    <property type="evidence" value="ECO:0007669"/>
    <property type="project" value="TreeGrafter"/>
</dbReference>
<dbReference type="GO" id="GO:0009279">
    <property type="term" value="C:cell outer membrane"/>
    <property type="evidence" value="ECO:0007669"/>
    <property type="project" value="UniProtKB-SubCell"/>
</dbReference>
<evidence type="ECO:0000256" key="2">
    <source>
        <dbReference type="ARBA" id="ARBA00007613"/>
    </source>
</evidence>
<dbReference type="GO" id="GO:0015562">
    <property type="term" value="F:efflux transmembrane transporter activity"/>
    <property type="evidence" value="ECO:0007669"/>
    <property type="project" value="InterPro"/>
</dbReference>
<evidence type="ECO:0000256" key="7">
    <source>
        <dbReference type="ARBA" id="ARBA00023237"/>
    </source>
</evidence>
<keyword evidence="3" id="KW-0813">Transport</keyword>
<feature type="region of interest" description="Disordered" evidence="8">
    <location>
        <begin position="20"/>
        <end position="80"/>
    </location>
</feature>
<protein>
    <recommendedName>
        <fullName evidence="11">Channel protein TolC</fullName>
    </recommendedName>
</protein>
<evidence type="ECO:0008006" key="11">
    <source>
        <dbReference type="Google" id="ProtNLM"/>
    </source>
</evidence>
<dbReference type="SUPFAM" id="SSF56954">
    <property type="entry name" value="Outer membrane efflux proteins (OEP)"/>
    <property type="match status" value="1"/>
</dbReference>
<dbReference type="Gene3D" id="1.20.1600.10">
    <property type="entry name" value="Outer membrane efflux proteins (OEP)"/>
    <property type="match status" value="1"/>
</dbReference>
<feature type="compositionally biased region" description="Polar residues" evidence="8">
    <location>
        <begin position="23"/>
        <end position="44"/>
    </location>
</feature>
<feature type="compositionally biased region" description="Low complexity" evidence="8">
    <location>
        <begin position="61"/>
        <end position="75"/>
    </location>
</feature>
<evidence type="ECO:0000256" key="6">
    <source>
        <dbReference type="ARBA" id="ARBA00023136"/>
    </source>
</evidence>
<dbReference type="EMBL" id="RRUE01000001">
    <property type="protein sequence ID" value="RRN44991.1"/>
    <property type="molecule type" value="Genomic_DNA"/>
</dbReference>
<organism evidence="9 10">
    <name type="scientific">Lautropia dentalis</name>
    <dbReference type="NCBI Taxonomy" id="2490857"/>
    <lineage>
        <taxon>Bacteria</taxon>
        <taxon>Pseudomonadati</taxon>
        <taxon>Pseudomonadota</taxon>
        <taxon>Betaproteobacteria</taxon>
        <taxon>Burkholderiales</taxon>
        <taxon>Burkholderiaceae</taxon>
        <taxon>Lautropia</taxon>
    </lineage>
</organism>
<dbReference type="Pfam" id="PF02321">
    <property type="entry name" value="OEP"/>
    <property type="match status" value="2"/>
</dbReference>
<evidence type="ECO:0000256" key="1">
    <source>
        <dbReference type="ARBA" id="ARBA00004442"/>
    </source>
</evidence>